<dbReference type="Pfam" id="PF13449">
    <property type="entry name" value="Phytase-like"/>
    <property type="match status" value="1"/>
</dbReference>
<dbReference type="AlphaFoldDB" id="A0A2W1JK36"/>
<keyword evidence="4" id="KW-1185">Reference proteome</keyword>
<accession>A0A2W1JK36</accession>
<protein>
    <recommendedName>
        <fullName evidence="2">Phytase-like domain-containing protein</fullName>
    </recommendedName>
</protein>
<organism evidence="3 4">
    <name type="scientific">Acaryochloris thomasi RCC1774</name>
    <dbReference type="NCBI Taxonomy" id="1764569"/>
    <lineage>
        <taxon>Bacteria</taxon>
        <taxon>Bacillati</taxon>
        <taxon>Cyanobacteriota</taxon>
        <taxon>Cyanophyceae</taxon>
        <taxon>Acaryochloridales</taxon>
        <taxon>Acaryochloridaceae</taxon>
        <taxon>Acaryochloris</taxon>
        <taxon>Acaryochloris thomasi</taxon>
    </lineage>
</organism>
<feature type="domain" description="Phytase-like" evidence="2">
    <location>
        <begin position="55"/>
        <end position="362"/>
    </location>
</feature>
<proteinExistence type="predicted"/>
<feature type="chain" id="PRO_5015887602" description="Phytase-like domain-containing protein" evidence="1">
    <location>
        <begin position="26"/>
        <end position="385"/>
    </location>
</feature>
<evidence type="ECO:0000259" key="2">
    <source>
        <dbReference type="Pfam" id="PF13449"/>
    </source>
</evidence>
<comment type="caution">
    <text evidence="3">The sequence shown here is derived from an EMBL/GenBank/DDBJ whole genome shotgun (WGS) entry which is preliminary data.</text>
</comment>
<evidence type="ECO:0000256" key="1">
    <source>
        <dbReference type="SAM" id="SignalP"/>
    </source>
</evidence>
<dbReference type="EMBL" id="PQWO01000004">
    <property type="protein sequence ID" value="PZD73780.1"/>
    <property type="molecule type" value="Genomic_DNA"/>
</dbReference>
<name>A0A2W1JK36_9CYAN</name>
<dbReference type="RefSeq" id="WP_233501477.1">
    <property type="nucleotide sequence ID" value="NZ_CAWNWM010000004.1"/>
</dbReference>
<dbReference type="PANTHER" id="PTHR37957:SF1">
    <property type="entry name" value="PHYTASE-LIKE DOMAIN-CONTAINING PROTEIN"/>
    <property type="match status" value="1"/>
</dbReference>
<gene>
    <name evidence="3" type="ORF">C1752_01734</name>
</gene>
<dbReference type="InterPro" id="IPR027372">
    <property type="entry name" value="Phytase-like_dom"/>
</dbReference>
<dbReference type="Proteomes" id="UP000248857">
    <property type="component" value="Unassembled WGS sequence"/>
</dbReference>
<reference evidence="3 4" key="1">
    <citation type="journal article" date="2018" name="Sci. Rep.">
        <title>A novel species of the marine cyanobacterium Acaryochloris with a unique pigment content and lifestyle.</title>
        <authorList>
            <person name="Partensky F."/>
            <person name="Six C."/>
            <person name="Ratin M."/>
            <person name="Garczarek L."/>
            <person name="Vaulot D."/>
            <person name="Probert I."/>
            <person name="Calteau A."/>
            <person name="Gourvil P."/>
            <person name="Marie D."/>
            <person name="Grebert T."/>
            <person name="Bouchier C."/>
            <person name="Le Panse S."/>
            <person name="Gachenot M."/>
            <person name="Rodriguez F."/>
            <person name="Garrido J.L."/>
        </authorList>
    </citation>
    <scope>NUCLEOTIDE SEQUENCE [LARGE SCALE GENOMIC DNA]</scope>
    <source>
        <strain evidence="3 4">RCC1774</strain>
    </source>
</reference>
<evidence type="ECO:0000313" key="4">
    <source>
        <dbReference type="Proteomes" id="UP000248857"/>
    </source>
</evidence>
<evidence type="ECO:0000313" key="3">
    <source>
        <dbReference type="EMBL" id="PZD73780.1"/>
    </source>
</evidence>
<keyword evidence="1" id="KW-0732">Signal</keyword>
<feature type="signal peptide" evidence="1">
    <location>
        <begin position="1"/>
        <end position="25"/>
    </location>
</feature>
<dbReference type="PANTHER" id="PTHR37957">
    <property type="entry name" value="BLR7070 PROTEIN"/>
    <property type="match status" value="1"/>
</dbReference>
<sequence>MLHSKTLNWALAIVCCLICCGCSLPQVTAESRIFLNLDLEFVGDYALPQTSFEGTTVGGLSALTYDQRRDLIYALSDDRQQPRFYTLALNISEADQIEEITVETVTVLQDEQEQSVAPKVLDPEGIVLTPQDQLWISSEGVQTQSPPILAAFDLAQGSWQEQLKLPSHFLPALATDELETSEPPAPQGIADNRGFEALAISPEGDRIFTATELPLIQDVNPDDSDPKFYSRLLHYLVGDVRPLLISEYLYPLEPPTLGTGLNGLTELTTLDSGGHFLSLERSFSPLSGFNAKVFQIATGGATDTSSLEKLELPLQGVNPVFKQPLLNLRDLGMTLSNLEGMVSGPILSDGSRSLLLVSDNGFEAEQPTQFLLFRLKKKPQQSTSG</sequence>